<feature type="region of interest" description="Disordered" evidence="1">
    <location>
        <begin position="200"/>
        <end position="219"/>
    </location>
</feature>
<dbReference type="AlphaFoldDB" id="A0A934J067"/>
<dbReference type="EMBL" id="JAELUP010000006">
    <property type="protein sequence ID" value="MBJ6360300.1"/>
    <property type="molecule type" value="Genomic_DNA"/>
</dbReference>
<dbReference type="Pfam" id="PF13671">
    <property type="entry name" value="AAA_33"/>
    <property type="match status" value="1"/>
</dbReference>
<organism evidence="2 3">
    <name type="scientific">Paenibacillus roseus</name>
    <dbReference type="NCBI Taxonomy" id="2798579"/>
    <lineage>
        <taxon>Bacteria</taxon>
        <taxon>Bacillati</taxon>
        <taxon>Bacillota</taxon>
        <taxon>Bacilli</taxon>
        <taxon>Bacillales</taxon>
        <taxon>Paenibacillaceae</taxon>
        <taxon>Paenibacillus</taxon>
    </lineage>
</organism>
<gene>
    <name evidence="2" type="ORF">JFN88_03055</name>
</gene>
<dbReference type="SUPFAM" id="SSF52540">
    <property type="entry name" value="P-loop containing nucleoside triphosphate hydrolases"/>
    <property type="match status" value="1"/>
</dbReference>
<dbReference type="InterPro" id="IPR027417">
    <property type="entry name" value="P-loop_NTPase"/>
</dbReference>
<evidence type="ECO:0000256" key="1">
    <source>
        <dbReference type="SAM" id="MobiDB-lite"/>
    </source>
</evidence>
<proteinExistence type="predicted"/>
<protein>
    <submittedName>
        <fullName evidence="2">AAA family ATPase</fullName>
    </submittedName>
</protein>
<dbReference type="Proteomes" id="UP000640274">
    <property type="component" value="Unassembled WGS sequence"/>
</dbReference>
<keyword evidence="3" id="KW-1185">Reference proteome</keyword>
<name>A0A934J067_9BACL</name>
<dbReference type="Gene3D" id="3.40.50.300">
    <property type="entry name" value="P-loop containing nucleotide triphosphate hydrolases"/>
    <property type="match status" value="1"/>
</dbReference>
<evidence type="ECO:0000313" key="3">
    <source>
        <dbReference type="Proteomes" id="UP000640274"/>
    </source>
</evidence>
<sequence length="219" mass="24455">MRRLVFFVGGAGAGKTTLAKRIARKHKAVLLDMDTLLRPAAVVVMTTAGLDPDDRDSEAYKTLCRDLGYRITMDAALENVELGNDVFVIGPFTKETGDAEWIERELTAIGATLRDVEVKAVIVTLADDEAYRNRIMQRSSRLDEWKLKNWEIFSRSLAPRSIAWKLPPTSVLTVDNSLPLTEEKLWDLEQFVYDEERAAVGRMHSEPSSTSAKAPADEG</sequence>
<dbReference type="RefSeq" id="WP_199017826.1">
    <property type="nucleotide sequence ID" value="NZ_JAELUP010000006.1"/>
</dbReference>
<comment type="caution">
    <text evidence="2">The sequence shown here is derived from an EMBL/GenBank/DDBJ whole genome shotgun (WGS) entry which is preliminary data.</text>
</comment>
<reference evidence="2" key="1">
    <citation type="submission" date="2020-12" db="EMBL/GenBank/DDBJ databases">
        <authorList>
            <person name="Huq M.A."/>
        </authorList>
    </citation>
    <scope>NUCLEOTIDE SEQUENCE</scope>
    <source>
        <strain evidence="2">MAHUQ-46</strain>
    </source>
</reference>
<accession>A0A934J067</accession>
<evidence type="ECO:0000313" key="2">
    <source>
        <dbReference type="EMBL" id="MBJ6360300.1"/>
    </source>
</evidence>